<dbReference type="InterPro" id="IPR011055">
    <property type="entry name" value="Dup_hybrid_motif"/>
</dbReference>
<feature type="domain" description="M23ase beta-sheet core" evidence="3">
    <location>
        <begin position="166"/>
        <end position="262"/>
    </location>
</feature>
<feature type="region of interest" description="Disordered" evidence="1">
    <location>
        <begin position="54"/>
        <end position="133"/>
    </location>
</feature>
<dbReference type="Gene3D" id="2.70.70.10">
    <property type="entry name" value="Glucose Permease (Domain IIA)"/>
    <property type="match status" value="1"/>
</dbReference>
<dbReference type="InterPro" id="IPR016047">
    <property type="entry name" value="M23ase_b-sheet_dom"/>
</dbReference>
<dbReference type="PANTHER" id="PTHR21666">
    <property type="entry name" value="PEPTIDASE-RELATED"/>
    <property type="match status" value="1"/>
</dbReference>
<feature type="transmembrane region" description="Helical" evidence="2">
    <location>
        <begin position="21"/>
        <end position="42"/>
    </location>
</feature>
<feature type="compositionally biased region" description="Low complexity" evidence="1">
    <location>
        <begin position="54"/>
        <end position="69"/>
    </location>
</feature>
<gene>
    <name evidence="4" type="ORF">JQM67_07000</name>
</gene>
<evidence type="ECO:0000256" key="1">
    <source>
        <dbReference type="SAM" id="MobiDB-lite"/>
    </source>
</evidence>
<name>A0ABS9CMJ2_9FIRM</name>
<reference evidence="4 5" key="1">
    <citation type="submission" date="2020-12" db="EMBL/GenBank/DDBJ databases">
        <title>Whole genome sequences of gut porcine anaerobes.</title>
        <authorList>
            <person name="Kubasova T."/>
            <person name="Jahodarova E."/>
            <person name="Rychlik I."/>
        </authorList>
    </citation>
    <scope>NUCLEOTIDE SEQUENCE [LARGE SCALE GENOMIC DNA]</scope>
    <source>
        <strain evidence="4 5">An867</strain>
    </source>
</reference>
<organism evidence="4 5">
    <name type="scientific">Anaeromassilibacillus senegalensis</name>
    <dbReference type="NCBI Taxonomy" id="1673717"/>
    <lineage>
        <taxon>Bacteria</taxon>
        <taxon>Bacillati</taxon>
        <taxon>Bacillota</taxon>
        <taxon>Clostridia</taxon>
        <taxon>Eubacteriales</taxon>
        <taxon>Acutalibacteraceae</taxon>
        <taxon>Anaeromassilibacillus</taxon>
    </lineage>
</organism>
<dbReference type="RefSeq" id="WP_235323400.1">
    <property type="nucleotide sequence ID" value="NZ_JAFBIT010000002.1"/>
</dbReference>
<dbReference type="CDD" id="cd12797">
    <property type="entry name" value="M23_peptidase"/>
    <property type="match status" value="1"/>
</dbReference>
<protein>
    <submittedName>
        <fullName evidence="4">M23 family metallopeptidase</fullName>
    </submittedName>
</protein>
<evidence type="ECO:0000313" key="4">
    <source>
        <dbReference type="EMBL" id="MCF2652344.1"/>
    </source>
</evidence>
<keyword evidence="2" id="KW-1133">Transmembrane helix</keyword>
<evidence type="ECO:0000256" key="2">
    <source>
        <dbReference type="SAM" id="Phobius"/>
    </source>
</evidence>
<dbReference type="PANTHER" id="PTHR21666:SF270">
    <property type="entry name" value="MUREIN HYDROLASE ACTIVATOR ENVC"/>
    <property type="match status" value="1"/>
</dbReference>
<dbReference type="EMBL" id="JAFBIT010000002">
    <property type="protein sequence ID" value="MCF2652344.1"/>
    <property type="molecule type" value="Genomic_DNA"/>
</dbReference>
<feature type="compositionally biased region" description="Acidic residues" evidence="1">
    <location>
        <begin position="101"/>
        <end position="128"/>
    </location>
</feature>
<dbReference type="InterPro" id="IPR050570">
    <property type="entry name" value="Cell_wall_metabolism_enzyme"/>
</dbReference>
<sequence length="267" mass="28096">MAMHMKNEQEEKNKKNSSEKRGFYIALAVCLAAIGIAAWSTYDTVSGFLEPVNGEAESSGTSSVSSATVQPSPTPAAEDPESAVSAGHAQGTASEVVVEPDPAEQETQAEAEPEETAQTEAPAEETAAEPEYTVSGRFLKPVAGDTVLAAFSEAPVYSETMRDYRAHMGTDYAAAHGETVKSAANGIVKETYTDMLLGNTIVIEHGAYVFRYCGLGETFLVDPGEVVSAGQDIGSVTAAPFESAMESHLHLEVTKDGEAVDPESLLP</sequence>
<dbReference type="Pfam" id="PF01551">
    <property type="entry name" value="Peptidase_M23"/>
    <property type="match status" value="1"/>
</dbReference>
<proteinExistence type="predicted"/>
<dbReference type="Proteomes" id="UP001299220">
    <property type="component" value="Unassembled WGS sequence"/>
</dbReference>
<evidence type="ECO:0000313" key="5">
    <source>
        <dbReference type="Proteomes" id="UP001299220"/>
    </source>
</evidence>
<dbReference type="SUPFAM" id="SSF51261">
    <property type="entry name" value="Duplicated hybrid motif"/>
    <property type="match status" value="1"/>
</dbReference>
<keyword evidence="5" id="KW-1185">Reference proteome</keyword>
<evidence type="ECO:0000259" key="3">
    <source>
        <dbReference type="Pfam" id="PF01551"/>
    </source>
</evidence>
<keyword evidence="2" id="KW-0472">Membrane</keyword>
<accession>A0ABS9CMJ2</accession>
<comment type="caution">
    <text evidence="4">The sequence shown here is derived from an EMBL/GenBank/DDBJ whole genome shotgun (WGS) entry which is preliminary data.</text>
</comment>
<keyword evidence="2" id="KW-0812">Transmembrane</keyword>